<protein>
    <recommendedName>
        <fullName evidence="5">VCBS repeat-containing protein</fullName>
    </recommendedName>
</protein>
<organism evidence="3 4">
    <name type="scientific">Agromyces binzhouensis</name>
    <dbReference type="NCBI Taxonomy" id="1817495"/>
    <lineage>
        <taxon>Bacteria</taxon>
        <taxon>Bacillati</taxon>
        <taxon>Actinomycetota</taxon>
        <taxon>Actinomycetes</taxon>
        <taxon>Micrococcales</taxon>
        <taxon>Microbacteriaceae</taxon>
        <taxon>Agromyces</taxon>
    </lineage>
</organism>
<dbReference type="Proteomes" id="UP000292881">
    <property type="component" value="Unassembled WGS sequence"/>
</dbReference>
<dbReference type="InterPro" id="IPR028994">
    <property type="entry name" value="Integrin_alpha_N"/>
</dbReference>
<sequence>GLVAVAALVVPVAVGSPAVGAPVVAKRPPLGDPGCASAPSAGTPVSPIAAGSPSGPYATPGLALPTWSDTQWAPAEYNDTIQLGDVDGDGLSELFGRTANGLDLQGFDHDTGQWLPLGSLDAAPFSDADGWTEARYYETIQTGDIDGFAGVEVFGRSAHGVVVQSFDPDSHSWVSYPTLDRFTDSQGLDRAEYYRTLQSADIDGSQRASVLGRTPGGVKVFQYQPSPAEASAGTWAELPTLDTFIAPHWDEPEYYSTLQAADLDGDGRDEVLARNRGGLEAYTYDPVAKSWTELPVLGDLSDADGWKSEARYSTIQTADLDGDGAADVLGRGKDGIVAWRFVDGSWVPLPDLTTDFTDAGGWNQAKYYVTIQTGDIDGDGAAELIGRASDGLHTWSLHTSKRKWVELGASGPFPDDAGWHREMSYSTILVGEIGLTSQVGGSSRIPDPRAEVIGRGPTGVQTYRWNTKGLAWESPSAVFPDYSTGAAGKAYDQLNSMFGGTIDPGFDLRTAYQTADDGAFTCWTTTITALTASQLGVAASVWTPMQAQLLAEIGAAKGVADWFEVVRGRITDMIALKSFDATTTRLQYSESSKASLEASVFNIFGGVIRSAAVAGGPAGSAVGGLVATAISAGVGFATSPTTGELQGDYLKIEAGLETSYQDALTGNGNARAAVAADYGRLTAGDLLIEALVWAEPQADVEARMTAASLRSYTISTWQMLTPAIWNVYAAGDDTEYCSNAQGACWGLYDGLFLHVKDEFVHQLFHSPASSCATTWNFDTCNLDQSKEDVFRGLDGWDIPCRSDEYSAAGCPPGA</sequence>
<dbReference type="EMBL" id="SDPL01000190">
    <property type="protein sequence ID" value="RXZ46920.1"/>
    <property type="molecule type" value="Genomic_DNA"/>
</dbReference>
<reference evidence="3 4" key="1">
    <citation type="submission" date="2019-01" db="EMBL/GenBank/DDBJ databases">
        <authorList>
            <person name="Li J."/>
        </authorList>
    </citation>
    <scope>NUCLEOTIDE SEQUENCE [LARGE SCALE GENOMIC DNA]</scope>
    <source>
        <strain evidence="3 4">CGMCC 4.7180</strain>
    </source>
</reference>
<feature type="chain" id="PRO_5039640557" description="VCBS repeat-containing protein" evidence="2">
    <location>
        <begin position="22"/>
        <end position="814"/>
    </location>
</feature>
<evidence type="ECO:0000256" key="1">
    <source>
        <dbReference type="ARBA" id="ARBA00022729"/>
    </source>
</evidence>
<accession>A0A4Q2JLF7</accession>
<proteinExistence type="predicted"/>
<feature type="signal peptide" evidence="2">
    <location>
        <begin position="1"/>
        <end position="21"/>
    </location>
</feature>
<dbReference type="AlphaFoldDB" id="A0A4Q2JLF7"/>
<dbReference type="RefSeq" id="WP_165307617.1">
    <property type="nucleotide sequence ID" value="NZ_SDPL01000190.1"/>
</dbReference>
<feature type="non-terminal residue" evidence="3">
    <location>
        <position position="1"/>
    </location>
</feature>
<evidence type="ECO:0008006" key="5">
    <source>
        <dbReference type="Google" id="ProtNLM"/>
    </source>
</evidence>
<evidence type="ECO:0000256" key="2">
    <source>
        <dbReference type="SAM" id="SignalP"/>
    </source>
</evidence>
<keyword evidence="4" id="KW-1185">Reference proteome</keyword>
<keyword evidence="1 2" id="KW-0732">Signal</keyword>
<evidence type="ECO:0000313" key="4">
    <source>
        <dbReference type="Proteomes" id="UP000292881"/>
    </source>
</evidence>
<dbReference type="SUPFAM" id="SSF69318">
    <property type="entry name" value="Integrin alpha N-terminal domain"/>
    <property type="match status" value="1"/>
</dbReference>
<dbReference type="InterPro" id="IPR013517">
    <property type="entry name" value="FG-GAP"/>
</dbReference>
<gene>
    <name evidence="3" type="ORF">ESO86_10260</name>
</gene>
<comment type="caution">
    <text evidence="3">The sequence shown here is derived from an EMBL/GenBank/DDBJ whole genome shotgun (WGS) entry which is preliminary data.</text>
</comment>
<evidence type="ECO:0000313" key="3">
    <source>
        <dbReference type="EMBL" id="RXZ46920.1"/>
    </source>
</evidence>
<dbReference type="Pfam" id="PF13517">
    <property type="entry name" value="FG-GAP_3"/>
    <property type="match status" value="1"/>
</dbReference>
<name>A0A4Q2JLF7_9MICO</name>